<evidence type="ECO:0000256" key="1">
    <source>
        <dbReference type="SAM" id="MobiDB-lite"/>
    </source>
</evidence>
<feature type="compositionally biased region" description="Low complexity" evidence="1">
    <location>
        <begin position="152"/>
        <end position="161"/>
    </location>
</feature>
<dbReference type="InterPro" id="IPR058248">
    <property type="entry name" value="Lxx211020-like"/>
</dbReference>
<gene>
    <name evidence="3" type="ORF">SAMN05421773_11163</name>
</gene>
<feature type="signal peptide" evidence="2">
    <location>
        <begin position="1"/>
        <end position="24"/>
    </location>
</feature>
<evidence type="ECO:0000256" key="2">
    <source>
        <dbReference type="SAM" id="SignalP"/>
    </source>
</evidence>
<dbReference type="SUPFAM" id="SSF110087">
    <property type="entry name" value="DR1885-like metal-binding protein"/>
    <property type="match status" value="1"/>
</dbReference>
<accession>A0A1I1QL49</accession>
<dbReference type="Gene3D" id="2.60.40.1890">
    <property type="entry name" value="PCu(A)C copper chaperone"/>
    <property type="match status" value="1"/>
</dbReference>
<dbReference type="Pfam" id="PF04314">
    <property type="entry name" value="PCuAC"/>
    <property type="match status" value="1"/>
</dbReference>
<dbReference type="Proteomes" id="UP000199207">
    <property type="component" value="Unassembled WGS sequence"/>
</dbReference>
<dbReference type="OrthoDB" id="9796962at2"/>
<feature type="chain" id="PRO_5011795783" description="Copper(I)-binding protein" evidence="2">
    <location>
        <begin position="25"/>
        <end position="167"/>
    </location>
</feature>
<feature type="region of interest" description="Disordered" evidence="1">
    <location>
        <begin position="148"/>
        <end position="167"/>
    </location>
</feature>
<keyword evidence="2" id="KW-0732">Signal</keyword>
<dbReference type="PANTHER" id="PTHR36302">
    <property type="entry name" value="BLR7088 PROTEIN"/>
    <property type="match status" value="1"/>
</dbReference>
<evidence type="ECO:0000313" key="4">
    <source>
        <dbReference type="Proteomes" id="UP000199207"/>
    </source>
</evidence>
<evidence type="ECO:0008006" key="5">
    <source>
        <dbReference type="Google" id="ProtNLM"/>
    </source>
</evidence>
<keyword evidence="4" id="KW-1185">Reference proteome</keyword>
<protein>
    <recommendedName>
        <fullName evidence="5">Copper(I)-binding protein</fullName>
    </recommendedName>
</protein>
<dbReference type="PANTHER" id="PTHR36302:SF1">
    <property type="entry name" value="COPPER CHAPERONE PCU(A)C"/>
    <property type="match status" value="1"/>
</dbReference>
<dbReference type="EMBL" id="FOLM01000011">
    <property type="protein sequence ID" value="SFD20568.1"/>
    <property type="molecule type" value="Genomic_DNA"/>
</dbReference>
<sequence>MRRRGWAGPAALLLALAPTAAACADGDGDGGGGGGGPELTVADAFVPQPVNDDLAAGFLTVRNTGDADDALVSATTPAAASVELHRTVDNAMRQVDSLPVPAGGTLELRRGGDHLMLVDLSTTLTEGDTVTLELRFRTSDPLTVEVPVESATHTGQDTGQDTGHGDH</sequence>
<organism evidence="3 4">
    <name type="scientific">Streptomyces aidingensis</name>
    <dbReference type="NCBI Taxonomy" id="910347"/>
    <lineage>
        <taxon>Bacteria</taxon>
        <taxon>Bacillati</taxon>
        <taxon>Actinomycetota</taxon>
        <taxon>Actinomycetes</taxon>
        <taxon>Kitasatosporales</taxon>
        <taxon>Streptomycetaceae</taxon>
        <taxon>Streptomyces</taxon>
    </lineage>
</organism>
<dbReference type="AlphaFoldDB" id="A0A1I1QL49"/>
<dbReference type="PROSITE" id="PS51257">
    <property type="entry name" value="PROKAR_LIPOPROTEIN"/>
    <property type="match status" value="1"/>
</dbReference>
<proteinExistence type="predicted"/>
<dbReference type="STRING" id="910347.SAMN05421773_11163"/>
<dbReference type="InterPro" id="IPR036182">
    <property type="entry name" value="PCuAC_sf"/>
</dbReference>
<dbReference type="RefSeq" id="WP_093840150.1">
    <property type="nucleotide sequence ID" value="NZ_FOLM01000011.1"/>
</dbReference>
<name>A0A1I1QL49_9ACTN</name>
<evidence type="ECO:0000313" key="3">
    <source>
        <dbReference type="EMBL" id="SFD20568.1"/>
    </source>
</evidence>
<reference evidence="3 4" key="1">
    <citation type="submission" date="2016-10" db="EMBL/GenBank/DDBJ databases">
        <authorList>
            <person name="de Groot N.N."/>
        </authorList>
    </citation>
    <scope>NUCLEOTIDE SEQUENCE [LARGE SCALE GENOMIC DNA]</scope>
    <source>
        <strain evidence="3 4">CGMCC 4.5739</strain>
    </source>
</reference>
<dbReference type="InterPro" id="IPR007410">
    <property type="entry name" value="LpqE-like"/>
</dbReference>